<feature type="region of interest" description="Disordered" evidence="2">
    <location>
        <begin position="266"/>
        <end position="299"/>
    </location>
</feature>
<dbReference type="InParanoid" id="A0A3N4LTN7"/>
<feature type="region of interest" description="Disordered" evidence="2">
    <location>
        <begin position="865"/>
        <end position="886"/>
    </location>
</feature>
<evidence type="ECO:0000259" key="3">
    <source>
        <dbReference type="PROSITE" id="PS50158"/>
    </source>
</evidence>
<evidence type="ECO:0000313" key="5">
    <source>
        <dbReference type="Proteomes" id="UP000267821"/>
    </source>
</evidence>
<keyword evidence="5" id="KW-1185">Reference proteome</keyword>
<dbReference type="Proteomes" id="UP000267821">
    <property type="component" value="Unassembled WGS sequence"/>
</dbReference>
<feature type="compositionally biased region" description="Basic residues" evidence="2">
    <location>
        <begin position="283"/>
        <end position="293"/>
    </location>
</feature>
<reference evidence="4 5" key="1">
    <citation type="journal article" date="2018" name="Nat. Ecol. Evol.">
        <title>Pezizomycetes genomes reveal the molecular basis of ectomycorrhizal truffle lifestyle.</title>
        <authorList>
            <person name="Murat C."/>
            <person name="Payen T."/>
            <person name="Noel B."/>
            <person name="Kuo A."/>
            <person name="Morin E."/>
            <person name="Chen J."/>
            <person name="Kohler A."/>
            <person name="Krizsan K."/>
            <person name="Balestrini R."/>
            <person name="Da Silva C."/>
            <person name="Montanini B."/>
            <person name="Hainaut M."/>
            <person name="Levati E."/>
            <person name="Barry K.W."/>
            <person name="Belfiori B."/>
            <person name="Cichocki N."/>
            <person name="Clum A."/>
            <person name="Dockter R.B."/>
            <person name="Fauchery L."/>
            <person name="Guy J."/>
            <person name="Iotti M."/>
            <person name="Le Tacon F."/>
            <person name="Lindquist E.A."/>
            <person name="Lipzen A."/>
            <person name="Malagnac F."/>
            <person name="Mello A."/>
            <person name="Molinier V."/>
            <person name="Miyauchi S."/>
            <person name="Poulain J."/>
            <person name="Riccioni C."/>
            <person name="Rubini A."/>
            <person name="Sitrit Y."/>
            <person name="Splivallo R."/>
            <person name="Traeger S."/>
            <person name="Wang M."/>
            <person name="Zifcakova L."/>
            <person name="Wipf D."/>
            <person name="Zambonelli A."/>
            <person name="Paolocci F."/>
            <person name="Nowrousian M."/>
            <person name="Ottonello S."/>
            <person name="Baldrian P."/>
            <person name="Spatafora J.W."/>
            <person name="Henrissat B."/>
            <person name="Nagy L.G."/>
            <person name="Aury J.M."/>
            <person name="Wincker P."/>
            <person name="Grigoriev I.V."/>
            <person name="Bonfante P."/>
            <person name="Martin F.M."/>
        </authorList>
    </citation>
    <scope>NUCLEOTIDE SEQUENCE [LARGE SCALE GENOMIC DNA]</scope>
    <source>
        <strain evidence="4 5">ATCC MYA-4762</strain>
    </source>
</reference>
<dbReference type="AlphaFoldDB" id="A0A3N4LTN7"/>
<evidence type="ECO:0000256" key="2">
    <source>
        <dbReference type="SAM" id="MobiDB-lite"/>
    </source>
</evidence>
<feature type="domain" description="CCHC-type" evidence="3">
    <location>
        <begin position="905"/>
        <end position="919"/>
    </location>
</feature>
<gene>
    <name evidence="4" type="ORF">L211DRAFT_851551</name>
</gene>
<dbReference type="InterPro" id="IPR001878">
    <property type="entry name" value="Znf_CCHC"/>
</dbReference>
<feature type="region of interest" description="Disordered" evidence="2">
    <location>
        <begin position="370"/>
        <end position="410"/>
    </location>
</feature>
<dbReference type="PROSITE" id="PS50158">
    <property type="entry name" value="ZF_CCHC"/>
    <property type="match status" value="1"/>
</dbReference>
<evidence type="ECO:0000256" key="1">
    <source>
        <dbReference type="PROSITE-ProRule" id="PRU00047"/>
    </source>
</evidence>
<evidence type="ECO:0000313" key="4">
    <source>
        <dbReference type="EMBL" id="RPB21375.1"/>
    </source>
</evidence>
<dbReference type="EMBL" id="ML121560">
    <property type="protein sequence ID" value="RPB21375.1"/>
    <property type="molecule type" value="Genomic_DNA"/>
</dbReference>
<dbReference type="GO" id="GO:0003676">
    <property type="term" value="F:nucleic acid binding"/>
    <property type="evidence" value="ECO:0007669"/>
    <property type="project" value="InterPro"/>
</dbReference>
<name>A0A3N4LTN7_9PEZI</name>
<keyword evidence="1" id="KW-0479">Metal-binding</keyword>
<accession>A0A3N4LTN7</accession>
<dbReference type="Pfam" id="PF00098">
    <property type="entry name" value="zf-CCHC"/>
    <property type="match status" value="1"/>
</dbReference>
<dbReference type="OrthoDB" id="5475701at2759"/>
<feature type="compositionally biased region" description="Polar residues" evidence="2">
    <location>
        <begin position="865"/>
        <end position="876"/>
    </location>
</feature>
<feature type="region of interest" description="Disordered" evidence="2">
    <location>
        <begin position="560"/>
        <end position="591"/>
    </location>
</feature>
<organism evidence="4 5">
    <name type="scientific">Terfezia boudieri ATCC MYA-4762</name>
    <dbReference type="NCBI Taxonomy" id="1051890"/>
    <lineage>
        <taxon>Eukaryota</taxon>
        <taxon>Fungi</taxon>
        <taxon>Dikarya</taxon>
        <taxon>Ascomycota</taxon>
        <taxon>Pezizomycotina</taxon>
        <taxon>Pezizomycetes</taxon>
        <taxon>Pezizales</taxon>
        <taxon>Pezizaceae</taxon>
        <taxon>Terfezia</taxon>
    </lineage>
</organism>
<protein>
    <recommendedName>
        <fullName evidence="3">CCHC-type domain-containing protein</fullName>
    </recommendedName>
</protein>
<keyword evidence="1" id="KW-0862">Zinc</keyword>
<dbReference type="GO" id="GO:0008270">
    <property type="term" value="F:zinc ion binding"/>
    <property type="evidence" value="ECO:0007669"/>
    <property type="project" value="UniProtKB-KW"/>
</dbReference>
<keyword evidence="1" id="KW-0863">Zinc-finger</keyword>
<sequence>MWSLTDINFQGPSACRNSTTRKPTTSVLTNSRPANSPEYAWLTFTAYSNETADSPGGEESLDSLIGSGVTQDMAPPPRGVLFGPILDWGKGSSKVLLEVNDDGGIRRTRQYVLEEVTKWHLVPGFGEEGSRALLQVCANTERCKREWQGGEDWDLYISQQERQGREDEEILRVKDGPSAERAIEILGKGIAIQDSSVNGRLEGFDFTYEQAEVEDNMLESITVRPMRPDGSVLDGMTHRWTLSTPRPVRRGLQGMVAQEMEGLEARMEGVQEEAESGSEDERRKKRNTRLGKKPRLEGSLTLRDLDTEYGGGLEPAKARPLREVRGNVFGTAPLAEGEEDTAMEDIPLTATQTKKTLGLKGSRHATIDLTGEADSSTEDTMEGQGQDKGKEKVDAMEAEGEGTETKNRSWKSVWDSREAMTIIYGIKRNGEVLEEINALGPKERSWKSARDAKVARDWIKAGGGCIEGGWYLDGDEAGGGGWKAISREAVAKGNLQHMEWIMEAERTWRGVSEVKASQIAGVERELVEVKKQLTLLAVSLGAGTPEQVAEAKRTINTRRGRVEEEKRKQEELRKVEKKRQEEEASRKQEELNKEEAIKLAVQAGKVKESQEKAREACEATIQDLAKKFRPGLNPDEMIALGQKMKEAEEMKKRIEKEAAAPVERLVGRSAQVIGTEVFKVVRVVMGHVQPLDTKGRTDLESAAGKVNNLLRVRGLTDKHGPWQVTAKAGQNELCDESTWEVRRVREEVDPAKVAGEVGTALMSVFGRTGDMLNVWVENLKSVKLMVPSAPMMIPKSRKELGEKIMQENKGLRTARRYPKLWSTAKVTGFTFDVADDQEAKRVINEGLMWEGKRRRVSYFDQVQGVSRPTTGTSRTKAINGPGGSYPQQLRGSYPQQLQGTGSTVRCHNCGGLGHIQKNCSSVSIATATKVSRKAGLGVAGASKKQRVVDEEGFTLVGEKRVEPKEPGLGMGARFDWAADDPLVGASRC</sequence>
<proteinExistence type="predicted"/>
<dbReference type="SMART" id="SM00343">
    <property type="entry name" value="ZnF_C2HC"/>
    <property type="match status" value="1"/>
</dbReference>
<feature type="compositionally biased region" description="Basic and acidic residues" evidence="2">
    <location>
        <begin position="385"/>
        <end position="395"/>
    </location>
</feature>